<dbReference type="NCBIfam" id="TIGR00335">
    <property type="entry name" value="primase_sml"/>
    <property type="match status" value="1"/>
</dbReference>
<gene>
    <name evidence="11" type="ORF">EXIGLDRAFT_651492</name>
</gene>
<dbReference type="EMBL" id="KV426107">
    <property type="protein sequence ID" value="KZV88111.1"/>
    <property type="molecule type" value="Genomic_DNA"/>
</dbReference>
<dbReference type="CDD" id="cd00525">
    <property type="entry name" value="AE_Prim_S_like"/>
    <property type="match status" value="1"/>
</dbReference>
<dbReference type="PANTHER" id="PTHR10536">
    <property type="entry name" value="DNA PRIMASE SMALL SUBUNIT"/>
    <property type="match status" value="1"/>
</dbReference>
<dbReference type="SUPFAM" id="SSF56747">
    <property type="entry name" value="Prim-pol domain"/>
    <property type="match status" value="1"/>
</dbReference>
<dbReference type="FunFam" id="3.90.920.10:FF:000003">
    <property type="entry name" value="DNA primase"/>
    <property type="match status" value="1"/>
</dbReference>
<evidence type="ECO:0000256" key="2">
    <source>
        <dbReference type="ARBA" id="ARBA00022478"/>
    </source>
</evidence>
<dbReference type="GO" id="GO:0046872">
    <property type="term" value="F:metal ion binding"/>
    <property type="evidence" value="ECO:0007669"/>
    <property type="project" value="UniProtKB-KW"/>
</dbReference>
<dbReference type="GO" id="GO:0005658">
    <property type="term" value="C:alpha DNA polymerase:primase complex"/>
    <property type="evidence" value="ECO:0007669"/>
    <property type="project" value="UniProtKB-ARBA"/>
</dbReference>
<dbReference type="Proteomes" id="UP000077266">
    <property type="component" value="Unassembled WGS sequence"/>
</dbReference>
<evidence type="ECO:0000256" key="1">
    <source>
        <dbReference type="ARBA" id="ARBA00009762"/>
    </source>
</evidence>
<keyword evidence="4 10" id="KW-0808">Transferase</keyword>
<evidence type="ECO:0000256" key="10">
    <source>
        <dbReference type="RuleBase" id="RU003514"/>
    </source>
</evidence>
<proteinExistence type="inferred from homology"/>
<evidence type="ECO:0000256" key="3">
    <source>
        <dbReference type="ARBA" id="ARBA00022515"/>
    </source>
</evidence>
<dbReference type="InParanoid" id="A0A165F0T0"/>
<evidence type="ECO:0000313" key="12">
    <source>
        <dbReference type="Proteomes" id="UP000077266"/>
    </source>
</evidence>
<keyword evidence="6 10" id="KW-0235">DNA replication</keyword>
<sequence>MASKDDAMNVDYDVSQPQVMFQFYKRLYPYQAIFHWLNQDHAPSRLFTHREFAFTLQGDVYLRYQSFATAEEFQREVCRRSPTRFEIGAIYNARPKDKKVMRPGALQPQRRELVFDIDMTDYDSVRTCCTDKKICARCWGFIAAAVRVLDSGLRNQFGYRQLLWVYSGRRGIHCWVSDAAAMDLTDDQRRALMAWLEVVKGSKDTAKKVNVRFKNGELHPALSSAVRILNPKEGDPATRWNFDGLILHDQDCFKNQEQWEDLLKLLGNADIADSLRKTWQSDTERTSRRKWEDLVKELRKRDKKTQSSVLHAMEEIILQYMYPRLDMEVSKHRNHLLKAPFCVHPSTGRVCVPVDPATVDDFDPERVPTVGQLLSELDRLDGVPGGWEKTSLKPYVEMLERHAQGIIQEARQGRKAAQSLEF</sequence>
<keyword evidence="5" id="KW-0548">Nucleotidyltransferase</keyword>
<evidence type="ECO:0000256" key="6">
    <source>
        <dbReference type="ARBA" id="ARBA00022705"/>
    </source>
</evidence>
<dbReference type="GO" id="GO:0006269">
    <property type="term" value="P:DNA replication, synthesis of primer"/>
    <property type="evidence" value="ECO:0007669"/>
    <property type="project" value="UniProtKB-KW"/>
</dbReference>
<evidence type="ECO:0000256" key="7">
    <source>
        <dbReference type="ARBA" id="ARBA00022723"/>
    </source>
</evidence>
<dbReference type="Gene3D" id="3.90.920.10">
    <property type="entry name" value="DNA primase, PRIM domain"/>
    <property type="match status" value="1"/>
</dbReference>
<evidence type="ECO:0000256" key="9">
    <source>
        <dbReference type="ARBA" id="ARBA00023163"/>
    </source>
</evidence>
<reference evidence="11 12" key="1">
    <citation type="journal article" date="2016" name="Mol. Biol. Evol.">
        <title>Comparative Genomics of Early-Diverging Mushroom-Forming Fungi Provides Insights into the Origins of Lignocellulose Decay Capabilities.</title>
        <authorList>
            <person name="Nagy L.G."/>
            <person name="Riley R."/>
            <person name="Tritt A."/>
            <person name="Adam C."/>
            <person name="Daum C."/>
            <person name="Floudas D."/>
            <person name="Sun H."/>
            <person name="Yadav J.S."/>
            <person name="Pangilinan J."/>
            <person name="Larsson K.H."/>
            <person name="Matsuura K."/>
            <person name="Barry K."/>
            <person name="Labutti K."/>
            <person name="Kuo R."/>
            <person name="Ohm R.A."/>
            <person name="Bhattacharya S.S."/>
            <person name="Shirouzu T."/>
            <person name="Yoshinaga Y."/>
            <person name="Martin F.M."/>
            <person name="Grigoriev I.V."/>
            <person name="Hibbett D.S."/>
        </authorList>
    </citation>
    <scope>NUCLEOTIDE SEQUENCE [LARGE SCALE GENOMIC DNA]</scope>
    <source>
        <strain evidence="11 12">HHB12029</strain>
    </source>
</reference>
<keyword evidence="8" id="KW-0862">Zinc</keyword>
<organism evidence="11 12">
    <name type="scientific">Exidia glandulosa HHB12029</name>
    <dbReference type="NCBI Taxonomy" id="1314781"/>
    <lineage>
        <taxon>Eukaryota</taxon>
        <taxon>Fungi</taxon>
        <taxon>Dikarya</taxon>
        <taxon>Basidiomycota</taxon>
        <taxon>Agaricomycotina</taxon>
        <taxon>Agaricomycetes</taxon>
        <taxon>Auriculariales</taxon>
        <taxon>Exidiaceae</taxon>
        <taxon>Exidia</taxon>
    </lineage>
</organism>
<dbReference type="OrthoDB" id="19606at2759"/>
<dbReference type="GO" id="GO:0003899">
    <property type="term" value="F:DNA-directed RNA polymerase activity"/>
    <property type="evidence" value="ECO:0007669"/>
    <property type="project" value="InterPro"/>
</dbReference>
<accession>A0A165F0T0</accession>
<protein>
    <recommendedName>
        <fullName evidence="10">DNA primase</fullName>
        <ecNumber evidence="10">2.7.7.-</ecNumber>
    </recommendedName>
</protein>
<evidence type="ECO:0000256" key="5">
    <source>
        <dbReference type="ARBA" id="ARBA00022695"/>
    </source>
</evidence>
<keyword evidence="3 10" id="KW-0639">Primosome</keyword>
<dbReference type="InterPro" id="IPR014052">
    <property type="entry name" value="DNA_primase_ssu_euk/arc"/>
</dbReference>
<dbReference type="CDD" id="cd04860">
    <property type="entry name" value="AE_Prim_S"/>
    <property type="match status" value="1"/>
</dbReference>
<evidence type="ECO:0000313" key="11">
    <source>
        <dbReference type="EMBL" id="KZV88111.1"/>
    </source>
</evidence>
<comment type="similarity">
    <text evidence="1 10">Belongs to the eukaryotic-type primase small subunit family.</text>
</comment>
<evidence type="ECO:0000256" key="4">
    <source>
        <dbReference type="ARBA" id="ARBA00022679"/>
    </source>
</evidence>
<keyword evidence="9" id="KW-0804">Transcription</keyword>
<dbReference type="FunCoup" id="A0A165F0T0">
    <property type="interactions" value="98"/>
</dbReference>
<dbReference type="InterPro" id="IPR002755">
    <property type="entry name" value="DNA_primase_S"/>
</dbReference>
<keyword evidence="12" id="KW-1185">Reference proteome</keyword>
<keyword evidence="7" id="KW-0479">Metal-binding</keyword>
<dbReference type="AlphaFoldDB" id="A0A165F0T0"/>
<dbReference type="Pfam" id="PF01896">
    <property type="entry name" value="DNA_primase_S"/>
    <property type="match status" value="1"/>
</dbReference>
<name>A0A165F0T0_EXIGL</name>
<dbReference type="STRING" id="1314781.A0A165F0T0"/>
<keyword evidence="2 10" id="KW-0240">DNA-directed RNA polymerase</keyword>
<evidence type="ECO:0000256" key="8">
    <source>
        <dbReference type="ARBA" id="ARBA00022833"/>
    </source>
</evidence>
<dbReference type="EC" id="2.7.7.-" evidence="10"/>